<keyword evidence="4 6" id="KW-1133">Transmembrane helix</keyword>
<feature type="transmembrane region" description="Helical" evidence="6">
    <location>
        <begin position="375"/>
        <end position="399"/>
    </location>
</feature>
<feature type="transmembrane region" description="Helical" evidence="6">
    <location>
        <begin position="77"/>
        <end position="108"/>
    </location>
</feature>
<evidence type="ECO:0000313" key="7">
    <source>
        <dbReference type="EMBL" id="OBX52313.1"/>
    </source>
</evidence>
<feature type="transmembrane region" description="Helical" evidence="6">
    <location>
        <begin position="321"/>
        <end position="338"/>
    </location>
</feature>
<gene>
    <name evidence="7" type="ORF">A9Z60_01150</name>
</gene>
<dbReference type="GO" id="GO:0015141">
    <property type="term" value="F:succinate transmembrane transporter activity"/>
    <property type="evidence" value="ECO:0007669"/>
    <property type="project" value="UniProtKB-ARBA"/>
</dbReference>
<feature type="transmembrane region" description="Helical" evidence="6">
    <location>
        <begin position="429"/>
        <end position="447"/>
    </location>
</feature>
<evidence type="ECO:0000256" key="1">
    <source>
        <dbReference type="ARBA" id="ARBA00004141"/>
    </source>
</evidence>
<evidence type="ECO:0000256" key="4">
    <source>
        <dbReference type="ARBA" id="ARBA00022989"/>
    </source>
</evidence>
<keyword evidence="2" id="KW-0813">Transport</keyword>
<organism evidence="7 8">
    <name type="scientific">Moraxella nonliquefaciens</name>
    <dbReference type="NCBI Taxonomy" id="478"/>
    <lineage>
        <taxon>Bacteria</taxon>
        <taxon>Pseudomonadati</taxon>
        <taxon>Pseudomonadota</taxon>
        <taxon>Gammaproteobacteria</taxon>
        <taxon>Moraxellales</taxon>
        <taxon>Moraxellaceae</taxon>
        <taxon>Moraxella</taxon>
    </lineage>
</organism>
<dbReference type="OrthoDB" id="9766267at2"/>
<keyword evidence="3 6" id="KW-0812">Transmembrane</keyword>
<feature type="transmembrane region" description="Helical" evidence="6">
    <location>
        <begin position="44"/>
        <end position="65"/>
    </location>
</feature>
<evidence type="ECO:0000256" key="3">
    <source>
        <dbReference type="ARBA" id="ARBA00022692"/>
    </source>
</evidence>
<evidence type="ECO:0000256" key="2">
    <source>
        <dbReference type="ARBA" id="ARBA00022448"/>
    </source>
</evidence>
<feature type="transmembrane region" description="Helical" evidence="6">
    <location>
        <begin position="406"/>
        <end position="423"/>
    </location>
</feature>
<dbReference type="EMBL" id="LZDN01000001">
    <property type="protein sequence ID" value="OBX52313.1"/>
    <property type="molecule type" value="Genomic_DNA"/>
</dbReference>
<evidence type="ECO:0000256" key="6">
    <source>
        <dbReference type="SAM" id="Phobius"/>
    </source>
</evidence>
<dbReference type="AlphaFoldDB" id="A0A1B8PMM6"/>
<evidence type="ECO:0000256" key="5">
    <source>
        <dbReference type="ARBA" id="ARBA00023136"/>
    </source>
</evidence>
<proteinExistence type="predicted"/>
<dbReference type="Pfam" id="PF00939">
    <property type="entry name" value="Na_sulph_symp"/>
    <property type="match status" value="1"/>
</dbReference>
<dbReference type="GO" id="GO:0005886">
    <property type="term" value="C:plasma membrane"/>
    <property type="evidence" value="ECO:0007669"/>
    <property type="project" value="TreeGrafter"/>
</dbReference>
<dbReference type="PANTHER" id="PTHR10283:SF82">
    <property type="entry name" value="SOLUTE CARRIER FAMILY 13 MEMBER 2"/>
    <property type="match status" value="1"/>
</dbReference>
<dbReference type="CDD" id="cd01115">
    <property type="entry name" value="SLC13_permease"/>
    <property type="match status" value="1"/>
</dbReference>
<feature type="transmembrane region" description="Helical" evidence="6">
    <location>
        <begin position="345"/>
        <end position="363"/>
    </location>
</feature>
<sequence>MTSPNQHSSHKPNSDEHASKLTLDTDFMGDSNDKTPSGVITKDAIKGMIIFAVTAIICIVLYQVMPFGTDVNKGLTILIFIGTLWLTEAIHVTATAILVPILAVLFGVPEFDTKQALANFAHPIIFVFFGGFALAAALHVQKLDRKIAFGLVKLAGGKLGLAVFYIFFATAILSMWISNTATAAMMLPLALGLLGQIDKEKDRSTFLFVLLGIAYCASIGGLGTMIGSPPNGIAAKALELSFIEWMKFGVPMMLVMLPILLGAMYVFLKPNLKQNVVINDEVIPWTPSRILTIVVFVATALSWIFGKQLGEMFAFKSPDTIIALAAAVAVLGCGLVSWKQVSDNTDWGVLMLFGGGIALSEVMKTSGASALLGEQIANALSVAPIFVVILAITAFIIFLTEFTSNTASAALLVPLFAPIGVQLGLPPEALIMVIGIGASCAFMLPVATPPNAIVMGTGYIKQKEMMQVGLILNFISIAIVTIWAFFFLR</sequence>
<comment type="caution">
    <text evidence="7">The sequence shown here is derived from an EMBL/GenBank/DDBJ whole genome shotgun (WGS) entry which is preliminary data.</text>
</comment>
<dbReference type="PROSITE" id="PS01271">
    <property type="entry name" value="NA_SULFATE"/>
    <property type="match status" value="1"/>
</dbReference>
<dbReference type="InterPro" id="IPR031312">
    <property type="entry name" value="Na/sul_symport_CS"/>
</dbReference>
<feature type="transmembrane region" description="Helical" evidence="6">
    <location>
        <begin position="468"/>
        <end position="488"/>
    </location>
</feature>
<dbReference type="InterPro" id="IPR001898">
    <property type="entry name" value="SLC13A/DASS"/>
</dbReference>
<feature type="transmembrane region" description="Helical" evidence="6">
    <location>
        <begin position="147"/>
        <end position="167"/>
    </location>
</feature>
<accession>A0A1B8PMM6</accession>
<dbReference type="Proteomes" id="UP000092671">
    <property type="component" value="Unassembled WGS sequence"/>
</dbReference>
<protein>
    <submittedName>
        <fullName evidence="7">Anion:sodium symporter</fullName>
    </submittedName>
</protein>
<feature type="transmembrane region" description="Helical" evidence="6">
    <location>
        <begin position="120"/>
        <end position="140"/>
    </location>
</feature>
<feature type="transmembrane region" description="Helical" evidence="6">
    <location>
        <begin position="248"/>
        <end position="268"/>
    </location>
</feature>
<dbReference type="NCBIfam" id="TIGR00785">
    <property type="entry name" value="dass"/>
    <property type="match status" value="1"/>
</dbReference>
<reference evidence="7 8" key="1">
    <citation type="submission" date="2016-06" db="EMBL/GenBank/DDBJ databases">
        <title>Draft genome of Moraxella nonliquefaciens CCUG 60284.</title>
        <authorList>
            <person name="Salva-Serra F."/>
            <person name="Engstrom-Jakobsson H."/>
            <person name="Thorell K."/>
            <person name="Gonzales-Siles L."/>
            <person name="Karlsson R."/>
            <person name="Boulund F."/>
            <person name="Engstrand L."/>
            <person name="Kristiansson E."/>
            <person name="Moore E."/>
        </authorList>
    </citation>
    <scope>NUCLEOTIDE SEQUENCE [LARGE SCALE GENOMIC DNA]</scope>
    <source>
        <strain evidence="7 8">CCUG 60284</strain>
    </source>
</reference>
<name>A0A1B8PMM6_MORNO</name>
<evidence type="ECO:0000313" key="8">
    <source>
        <dbReference type="Proteomes" id="UP000092671"/>
    </source>
</evidence>
<feature type="transmembrane region" description="Helical" evidence="6">
    <location>
        <begin position="206"/>
        <end position="228"/>
    </location>
</feature>
<dbReference type="PANTHER" id="PTHR10283">
    <property type="entry name" value="SOLUTE CARRIER FAMILY 13 MEMBER"/>
    <property type="match status" value="1"/>
</dbReference>
<comment type="subcellular location">
    <subcellularLocation>
        <location evidence="1">Membrane</location>
        <topology evidence="1">Multi-pass membrane protein</topology>
    </subcellularLocation>
</comment>
<feature type="transmembrane region" description="Helical" evidence="6">
    <location>
        <begin position="289"/>
        <end position="306"/>
    </location>
</feature>
<keyword evidence="5 6" id="KW-0472">Membrane</keyword>